<dbReference type="Proteomes" id="UP001623852">
    <property type="component" value="Chromosome"/>
</dbReference>
<feature type="signal peptide" evidence="3">
    <location>
        <begin position="1"/>
        <end position="31"/>
    </location>
</feature>
<feature type="chain" id="PRO_5045191930" evidence="3">
    <location>
        <begin position="32"/>
        <end position="425"/>
    </location>
</feature>
<evidence type="ECO:0000256" key="2">
    <source>
        <dbReference type="ARBA" id="ARBA00023136"/>
    </source>
</evidence>
<keyword evidence="2" id="KW-0472">Membrane</keyword>
<evidence type="ECO:0000313" key="5">
    <source>
        <dbReference type="EMBL" id="WYZ18272.1"/>
    </source>
</evidence>
<sequence length="425" mass="48827">MVKFFRNTSFQHKIKIAVLLFLFPLFLAAQSQTNSQNKEICPPKTILEIFKKTDSTLVVKPTKNNFFLVIPAIGSQPATGFFFGAVAQYTFKGKQESDKYSVANLGITYTVKKQWLINVKNNILLKNNQIFLSGDYRLYIFSQPNYGLGTDIIPPHRDQQPGFSIDSLAQEMDYNYFKFHQTASFEVRKNFYVGAGINIDWYTNIKDKELDVENGNLTYHYNYNQEHGFDNSEYFLTGVSFNMVYDSRDNQVNSSRGWFANINYRFNPVFFDNQKYSNVLYAEYRNFIPLSQKNPRYILGIWAYGQFVTRGDVPYLNLPAIGWDQRSRSGEGYTQGLFRGNGLVYLSTEFRFPITCNQMFSGTVFTNFVTASNDDNNVSLFHAIQPAAGLGLRILIDKKTRTNLIVDNAWGNNSKGFYLNAGETF</sequence>
<feature type="domain" description="Bacterial surface antigen (D15)" evidence="4">
    <location>
        <begin position="182"/>
        <end position="425"/>
    </location>
</feature>
<dbReference type="InterPro" id="IPR000184">
    <property type="entry name" value="Bac_surfAg_D15"/>
</dbReference>
<evidence type="ECO:0000313" key="6">
    <source>
        <dbReference type="Proteomes" id="UP001623852"/>
    </source>
</evidence>
<keyword evidence="3" id="KW-0732">Signal</keyword>
<evidence type="ECO:0000259" key="4">
    <source>
        <dbReference type="Pfam" id="PF01103"/>
    </source>
</evidence>
<gene>
    <name evidence="5" type="ORF">AABD74_14000</name>
</gene>
<name>A0ABZ2UA82_9FLAO</name>
<organism evidence="5 6">
    <name type="scientific">Flavobacterium soyae</name>
    <dbReference type="NCBI Taxonomy" id="2903098"/>
    <lineage>
        <taxon>Bacteria</taxon>
        <taxon>Pseudomonadati</taxon>
        <taxon>Bacteroidota</taxon>
        <taxon>Flavobacteriia</taxon>
        <taxon>Flavobacteriales</taxon>
        <taxon>Flavobacteriaceae</taxon>
        <taxon>Flavobacterium</taxon>
    </lineage>
</organism>
<proteinExistence type="predicted"/>
<protein>
    <submittedName>
        <fullName evidence="5">BamA/TamA family outer membrane protein</fullName>
    </submittedName>
</protein>
<evidence type="ECO:0000256" key="1">
    <source>
        <dbReference type="ARBA" id="ARBA00004370"/>
    </source>
</evidence>
<dbReference type="EMBL" id="CP150845">
    <property type="protein sequence ID" value="WYZ18272.1"/>
    <property type="molecule type" value="Genomic_DNA"/>
</dbReference>
<dbReference type="RefSeq" id="WP_406843237.1">
    <property type="nucleotide sequence ID" value="NZ_CP150845.1"/>
</dbReference>
<comment type="subcellular location">
    <subcellularLocation>
        <location evidence="1">Membrane</location>
    </subcellularLocation>
</comment>
<accession>A0ABZ2UA82</accession>
<dbReference type="Gene3D" id="2.40.160.50">
    <property type="entry name" value="membrane protein fhac: a member of the omp85/tpsb transporter family"/>
    <property type="match status" value="1"/>
</dbReference>
<keyword evidence="6" id="KW-1185">Reference proteome</keyword>
<evidence type="ECO:0000256" key="3">
    <source>
        <dbReference type="SAM" id="SignalP"/>
    </source>
</evidence>
<reference evidence="5 6" key="1">
    <citation type="submission" date="2024-03" db="EMBL/GenBank/DDBJ databases">
        <title>Flavobacterium soyae.</title>
        <authorList>
            <person name="Zheng W."/>
        </authorList>
    </citation>
    <scope>NUCLEOTIDE SEQUENCE [LARGE SCALE GENOMIC DNA]</scope>
    <source>
        <strain evidence="5 6">55</strain>
    </source>
</reference>
<dbReference type="Pfam" id="PF01103">
    <property type="entry name" value="Omp85"/>
    <property type="match status" value="1"/>
</dbReference>